<evidence type="ECO:0000259" key="10">
    <source>
        <dbReference type="PROSITE" id="PS50850"/>
    </source>
</evidence>
<keyword evidence="4 9" id="KW-0812">Transmembrane</keyword>
<evidence type="ECO:0000256" key="6">
    <source>
        <dbReference type="ARBA" id="ARBA00023136"/>
    </source>
</evidence>
<feature type="domain" description="Major facilitator superfamily (MFS) profile" evidence="10">
    <location>
        <begin position="19"/>
        <end position="501"/>
    </location>
</feature>
<keyword evidence="2" id="KW-0813">Transport</keyword>
<dbReference type="Proteomes" id="UP001183607">
    <property type="component" value="Unassembled WGS sequence"/>
</dbReference>
<feature type="transmembrane region" description="Helical" evidence="9">
    <location>
        <begin position="61"/>
        <end position="78"/>
    </location>
</feature>
<dbReference type="AlphaFoldDB" id="A0ABD5E0G2"/>
<dbReference type="Pfam" id="PF07690">
    <property type="entry name" value="MFS_1"/>
    <property type="match status" value="1"/>
</dbReference>
<dbReference type="PANTHER" id="PTHR42718:SF47">
    <property type="entry name" value="METHYL VIOLOGEN RESISTANCE PROTEIN SMVA"/>
    <property type="match status" value="1"/>
</dbReference>
<comment type="subcellular location">
    <subcellularLocation>
        <location evidence="1">Cell membrane</location>
        <topology evidence="1">Multi-pass membrane protein</topology>
    </subcellularLocation>
</comment>
<evidence type="ECO:0000256" key="1">
    <source>
        <dbReference type="ARBA" id="ARBA00004651"/>
    </source>
</evidence>
<evidence type="ECO:0000313" key="11">
    <source>
        <dbReference type="EMBL" id="MDT0414292.1"/>
    </source>
</evidence>
<dbReference type="PANTHER" id="PTHR42718">
    <property type="entry name" value="MAJOR FACILITATOR SUPERFAMILY MULTIDRUG TRANSPORTER MFSC"/>
    <property type="match status" value="1"/>
</dbReference>
<feature type="transmembrane region" description="Helical" evidence="9">
    <location>
        <begin position="478"/>
        <end position="497"/>
    </location>
</feature>
<evidence type="ECO:0000256" key="8">
    <source>
        <dbReference type="SAM" id="MobiDB-lite"/>
    </source>
</evidence>
<organism evidence="11 12">
    <name type="scientific">Streptomyces evansiae</name>
    <dbReference type="NCBI Taxonomy" id="3075535"/>
    <lineage>
        <taxon>Bacteria</taxon>
        <taxon>Bacillati</taxon>
        <taxon>Actinomycetota</taxon>
        <taxon>Actinomycetes</taxon>
        <taxon>Kitasatosporales</taxon>
        <taxon>Streptomycetaceae</taxon>
        <taxon>Streptomyces</taxon>
    </lineage>
</organism>
<name>A0ABD5E0G2_9ACTN</name>
<accession>A0ABD5E0G2</accession>
<dbReference type="PROSITE" id="PS50850">
    <property type="entry name" value="MFS"/>
    <property type="match status" value="1"/>
</dbReference>
<feature type="region of interest" description="Disordered" evidence="8">
    <location>
        <begin position="501"/>
        <end position="527"/>
    </location>
</feature>
<protein>
    <submittedName>
        <fullName evidence="11">MFS transporter</fullName>
    </submittedName>
</protein>
<reference evidence="12" key="1">
    <citation type="submission" date="2023-07" db="EMBL/GenBank/DDBJ databases">
        <title>30 novel species of actinomycetes from the DSMZ collection.</title>
        <authorList>
            <person name="Nouioui I."/>
        </authorList>
    </citation>
    <scope>NUCLEOTIDE SEQUENCE [LARGE SCALE GENOMIC DNA]</scope>
    <source>
        <strain evidence="12">DSM 41982</strain>
    </source>
</reference>
<keyword evidence="5 9" id="KW-1133">Transmembrane helix</keyword>
<dbReference type="Gene3D" id="1.20.1720.10">
    <property type="entry name" value="Multidrug resistance protein D"/>
    <property type="match status" value="1"/>
</dbReference>
<gene>
    <name evidence="11" type="ORF">RM574_02210</name>
</gene>
<proteinExistence type="predicted"/>
<feature type="transmembrane region" description="Helical" evidence="9">
    <location>
        <begin position="20"/>
        <end position="41"/>
    </location>
</feature>
<dbReference type="InterPro" id="IPR020846">
    <property type="entry name" value="MFS_dom"/>
</dbReference>
<dbReference type="RefSeq" id="WP_093853314.1">
    <property type="nucleotide sequence ID" value="NZ_JAVRER010000002.1"/>
</dbReference>
<dbReference type="EMBL" id="JAVRER010000002">
    <property type="protein sequence ID" value="MDT0414292.1"/>
    <property type="molecule type" value="Genomic_DNA"/>
</dbReference>
<feature type="transmembrane region" description="Helical" evidence="9">
    <location>
        <begin position="236"/>
        <end position="255"/>
    </location>
</feature>
<evidence type="ECO:0000256" key="3">
    <source>
        <dbReference type="ARBA" id="ARBA00022475"/>
    </source>
</evidence>
<dbReference type="InterPro" id="IPR011701">
    <property type="entry name" value="MFS"/>
</dbReference>
<dbReference type="GO" id="GO:0005886">
    <property type="term" value="C:plasma membrane"/>
    <property type="evidence" value="ECO:0007669"/>
    <property type="project" value="UniProtKB-SubCell"/>
</dbReference>
<feature type="transmembrane region" description="Helical" evidence="9">
    <location>
        <begin position="110"/>
        <end position="131"/>
    </location>
</feature>
<comment type="caution">
    <text evidence="11">The sequence shown here is derived from an EMBL/GenBank/DDBJ whole genome shotgun (WGS) entry which is preliminary data.</text>
</comment>
<dbReference type="GO" id="GO:0046677">
    <property type="term" value="P:response to antibiotic"/>
    <property type="evidence" value="ECO:0007669"/>
    <property type="project" value="UniProtKB-KW"/>
</dbReference>
<feature type="transmembrane region" description="Helical" evidence="9">
    <location>
        <begin position="169"/>
        <end position="193"/>
    </location>
</feature>
<evidence type="ECO:0000256" key="4">
    <source>
        <dbReference type="ARBA" id="ARBA00022692"/>
    </source>
</evidence>
<feature type="transmembrane region" description="Helical" evidence="9">
    <location>
        <begin position="143"/>
        <end position="163"/>
    </location>
</feature>
<sequence>MSDTTQEAPPRAGRREWLGLAALALPTLLVAFDIGVLFLALPHLSADLGASGTEQLWITDIYGFMLAGFMITMGTLGDRIGRRKLLLIGASAFAAASVLAAFSTSPLMLIIARALLGIAAATLSPSTLALISNMFRNPKQMGTAISLWAFCNFGGAALGPVIGGVLLQHFWWGSVFLISIPVMVLLLIFGPILLPEYRDREANRLDLLSVVLSLAAILPIIYGIKQLAAGGDDSSPAGAIVAIVVGVVFGVVFTLRQLRLSNPLLDLRLFRNTKFSSSLLAMLLASGTLAGLGLPTSQFIQSVLGLDPEQAGLWQAPTGVGIAIGVVVTPVLTRRIQSRTAILGGLVLCFVGLILLTTVTSDSSAALVSLSVALVALGIAPMFVLGTSLIVGAAPPEKAGSAASMSETSNLLGSTLGLALLGSICGAVYQSGMSSSPVPEARQTLAEAVAAAADLPAAQARSLLASAHSAFTDGLNTVAVVGIVVIALVVVLAWMTLGQKKEEAPESEGPASEAPGAVADGAGTSAP</sequence>
<feature type="transmembrane region" description="Helical" evidence="9">
    <location>
        <begin position="340"/>
        <end position="359"/>
    </location>
</feature>
<feature type="transmembrane region" description="Helical" evidence="9">
    <location>
        <begin position="314"/>
        <end position="333"/>
    </location>
</feature>
<keyword evidence="3" id="KW-1003">Cell membrane</keyword>
<dbReference type="SUPFAM" id="SSF103473">
    <property type="entry name" value="MFS general substrate transporter"/>
    <property type="match status" value="1"/>
</dbReference>
<evidence type="ECO:0000256" key="7">
    <source>
        <dbReference type="ARBA" id="ARBA00023251"/>
    </source>
</evidence>
<evidence type="ECO:0000256" key="2">
    <source>
        <dbReference type="ARBA" id="ARBA00022448"/>
    </source>
</evidence>
<feature type="transmembrane region" description="Helical" evidence="9">
    <location>
        <begin position="411"/>
        <end position="429"/>
    </location>
</feature>
<evidence type="ECO:0000256" key="9">
    <source>
        <dbReference type="SAM" id="Phobius"/>
    </source>
</evidence>
<feature type="transmembrane region" description="Helical" evidence="9">
    <location>
        <begin position="365"/>
        <end position="391"/>
    </location>
</feature>
<feature type="transmembrane region" description="Helical" evidence="9">
    <location>
        <begin position="85"/>
        <end position="104"/>
    </location>
</feature>
<dbReference type="Gene3D" id="1.20.1250.20">
    <property type="entry name" value="MFS general substrate transporter like domains"/>
    <property type="match status" value="1"/>
</dbReference>
<feature type="transmembrane region" description="Helical" evidence="9">
    <location>
        <begin position="205"/>
        <end position="224"/>
    </location>
</feature>
<dbReference type="CDD" id="cd17321">
    <property type="entry name" value="MFS_MMR_MDR_like"/>
    <property type="match status" value="1"/>
</dbReference>
<feature type="compositionally biased region" description="Low complexity" evidence="8">
    <location>
        <begin position="507"/>
        <end position="517"/>
    </location>
</feature>
<feature type="transmembrane region" description="Helical" evidence="9">
    <location>
        <begin position="275"/>
        <end position="294"/>
    </location>
</feature>
<dbReference type="InterPro" id="IPR036259">
    <property type="entry name" value="MFS_trans_sf"/>
</dbReference>
<evidence type="ECO:0000256" key="5">
    <source>
        <dbReference type="ARBA" id="ARBA00022989"/>
    </source>
</evidence>
<keyword evidence="7" id="KW-0046">Antibiotic resistance</keyword>
<evidence type="ECO:0000313" key="12">
    <source>
        <dbReference type="Proteomes" id="UP001183607"/>
    </source>
</evidence>
<keyword evidence="6 9" id="KW-0472">Membrane</keyword>